<sequence>MTKSEPFSGAVGVLHTALIWGGPVAVICLLAFLAASVTPQRRLQATLTTRWRDASLLFATAALALYTFGCLDIAFRYGGEGGESCVTGEDVVKGVRLAEVDGNLVPLRVVCHLTDGRAFDLIVPSFLNPAVAVLLLLALGAGIASILAHRAQRRSSPRKELVT</sequence>
<feature type="transmembrane region" description="Helical" evidence="1">
    <location>
        <begin position="56"/>
        <end position="75"/>
    </location>
</feature>
<accession>A0AB39M531</accession>
<feature type="transmembrane region" description="Helical" evidence="1">
    <location>
        <begin position="12"/>
        <end position="35"/>
    </location>
</feature>
<evidence type="ECO:0000256" key="1">
    <source>
        <dbReference type="SAM" id="Phobius"/>
    </source>
</evidence>
<feature type="transmembrane region" description="Helical" evidence="1">
    <location>
        <begin position="126"/>
        <end position="148"/>
    </location>
</feature>
<proteinExistence type="predicted"/>
<evidence type="ECO:0000313" key="2">
    <source>
        <dbReference type="EMBL" id="XDQ00954.1"/>
    </source>
</evidence>
<dbReference type="RefSeq" id="WP_369187510.1">
    <property type="nucleotide sequence ID" value="NZ_CP163431.1"/>
</dbReference>
<dbReference type="AlphaFoldDB" id="A0AB39M531"/>
<organism evidence="2">
    <name type="scientific">Streptomyces sp. R08</name>
    <dbReference type="NCBI Taxonomy" id="3238624"/>
    <lineage>
        <taxon>Bacteria</taxon>
        <taxon>Bacillati</taxon>
        <taxon>Actinomycetota</taxon>
        <taxon>Actinomycetes</taxon>
        <taxon>Kitasatosporales</taxon>
        <taxon>Streptomycetaceae</taxon>
        <taxon>Streptomyces</taxon>
    </lineage>
</organism>
<gene>
    <name evidence="2" type="ORF">AB5J58_12515</name>
</gene>
<name>A0AB39M531_9ACTN</name>
<reference evidence="2" key="1">
    <citation type="submission" date="2024-07" db="EMBL/GenBank/DDBJ databases">
        <authorList>
            <person name="Yu S.T."/>
        </authorList>
    </citation>
    <scope>NUCLEOTIDE SEQUENCE</scope>
    <source>
        <strain evidence="2">R08</strain>
    </source>
</reference>
<dbReference type="EMBL" id="CP163431">
    <property type="protein sequence ID" value="XDQ00954.1"/>
    <property type="molecule type" value="Genomic_DNA"/>
</dbReference>
<keyword evidence="1" id="KW-0472">Membrane</keyword>
<keyword evidence="1" id="KW-0812">Transmembrane</keyword>
<evidence type="ECO:0008006" key="3">
    <source>
        <dbReference type="Google" id="ProtNLM"/>
    </source>
</evidence>
<protein>
    <recommendedName>
        <fullName evidence="3">Integral membrane protein</fullName>
    </recommendedName>
</protein>
<keyword evidence="1" id="KW-1133">Transmembrane helix</keyword>